<feature type="active site" description="Proton donor" evidence="4">
    <location>
        <position position="37"/>
    </location>
</feature>
<keyword evidence="9" id="KW-1185">Reference proteome</keyword>
<feature type="binding site" evidence="5">
    <location>
        <position position="99"/>
    </location>
    <ligand>
        <name>substrate</name>
    </ligand>
</feature>
<dbReference type="Pfam" id="PF00248">
    <property type="entry name" value="Aldo_ket_red"/>
    <property type="match status" value="1"/>
</dbReference>
<protein>
    <recommendedName>
        <fullName evidence="7">NADP-dependent oxidoreductase domain-containing protein</fullName>
    </recommendedName>
</protein>
<evidence type="ECO:0000256" key="5">
    <source>
        <dbReference type="PIRSR" id="PIRSR000097-2"/>
    </source>
</evidence>
<dbReference type="OMA" id="ITQYSPF"/>
<proteinExistence type="inferred from homology"/>
<dbReference type="PROSITE" id="PS00062">
    <property type="entry name" value="ALDOKETO_REDUCTASE_2"/>
    <property type="match status" value="1"/>
</dbReference>
<evidence type="ECO:0000256" key="4">
    <source>
        <dbReference type="PIRSR" id="PIRSR000097-1"/>
    </source>
</evidence>
<organism evidence="9">
    <name type="scientific">Selaginella moellendorffii</name>
    <name type="common">Spikemoss</name>
    <dbReference type="NCBI Taxonomy" id="88036"/>
    <lineage>
        <taxon>Eukaryota</taxon>
        <taxon>Viridiplantae</taxon>
        <taxon>Streptophyta</taxon>
        <taxon>Embryophyta</taxon>
        <taxon>Tracheophyta</taxon>
        <taxon>Lycopodiopsida</taxon>
        <taxon>Selaginellales</taxon>
        <taxon>Selaginellaceae</taxon>
        <taxon>Selaginella</taxon>
    </lineage>
</organism>
<dbReference type="GO" id="GO:0005829">
    <property type="term" value="C:cytosol"/>
    <property type="evidence" value="ECO:0000318"/>
    <property type="project" value="GO_Central"/>
</dbReference>
<evidence type="ECO:0000256" key="2">
    <source>
        <dbReference type="ARBA" id="ARBA00022857"/>
    </source>
</evidence>
<dbReference type="Gene3D" id="3.20.20.100">
    <property type="entry name" value="NADP-dependent oxidoreductase domain"/>
    <property type="match status" value="1"/>
</dbReference>
<feature type="domain" description="NADP-dependent oxidoreductase" evidence="7">
    <location>
        <begin position="4"/>
        <end position="266"/>
    </location>
</feature>
<dbReference type="AlphaFoldDB" id="D8SY82"/>
<evidence type="ECO:0000313" key="8">
    <source>
        <dbReference type="EMBL" id="EFJ10747.1"/>
    </source>
</evidence>
<reference evidence="8 9" key="1">
    <citation type="journal article" date="2011" name="Science">
        <title>The Selaginella genome identifies genetic changes associated with the evolution of vascular plants.</title>
        <authorList>
            <person name="Banks J.A."/>
            <person name="Nishiyama T."/>
            <person name="Hasebe M."/>
            <person name="Bowman J.L."/>
            <person name="Gribskov M."/>
            <person name="dePamphilis C."/>
            <person name="Albert V.A."/>
            <person name="Aono N."/>
            <person name="Aoyama T."/>
            <person name="Ambrose B.A."/>
            <person name="Ashton N.W."/>
            <person name="Axtell M.J."/>
            <person name="Barker E."/>
            <person name="Barker M.S."/>
            <person name="Bennetzen J.L."/>
            <person name="Bonawitz N.D."/>
            <person name="Chapple C."/>
            <person name="Cheng C."/>
            <person name="Correa L.G."/>
            <person name="Dacre M."/>
            <person name="DeBarry J."/>
            <person name="Dreyer I."/>
            <person name="Elias M."/>
            <person name="Engstrom E.M."/>
            <person name="Estelle M."/>
            <person name="Feng L."/>
            <person name="Finet C."/>
            <person name="Floyd S.K."/>
            <person name="Frommer W.B."/>
            <person name="Fujita T."/>
            <person name="Gramzow L."/>
            <person name="Gutensohn M."/>
            <person name="Harholt J."/>
            <person name="Hattori M."/>
            <person name="Heyl A."/>
            <person name="Hirai T."/>
            <person name="Hiwatashi Y."/>
            <person name="Ishikawa M."/>
            <person name="Iwata M."/>
            <person name="Karol K.G."/>
            <person name="Koehler B."/>
            <person name="Kolukisaoglu U."/>
            <person name="Kubo M."/>
            <person name="Kurata T."/>
            <person name="Lalonde S."/>
            <person name="Li K."/>
            <person name="Li Y."/>
            <person name="Litt A."/>
            <person name="Lyons E."/>
            <person name="Manning G."/>
            <person name="Maruyama T."/>
            <person name="Michael T.P."/>
            <person name="Mikami K."/>
            <person name="Miyazaki S."/>
            <person name="Morinaga S."/>
            <person name="Murata T."/>
            <person name="Mueller-Roeber B."/>
            <person name="Nelson D.R."/>
            <person name="Obara M."/>
            <person name="Oguri Y."/>
            <person name="Olmstead R.G."/>
            <person name="Onodera N."/>
            <person name="Petersen B.L."/>
            <person name="Pils B."/>
            <person name="Prigge M."/>
            <person name="Rensing S.A."/>
            <person name="Riano-Pachon D.M."/>
            <person name="Roberts A.W."/>
            <person name="Sato Y."/>
            <person name="Scheller H.V."/>
            <person name="Schulz B."/>
            <person name="Schulz C."/>
            <person name="Shakirov E.V."/>
            <person name="Shibagaki N."/>
            <person name="Shinohara N."/>
            <person name="Shippen D.E."/>
            <person name="Soerensen I."/>
            <person name="Sotooka R."/>
            <person name="Sugimoto N."/>
            <person name="Sugita M."/>
            <person name="Sumikawa N."/>
            <person name="Tanurdzic M."/>
            <person name="Theissen G."/>
            <person name="Ulvskov P."/>
            <person name="Wakazuki S."/>
            <person name="Weng J.K."/>
            <person name="Willats W.W."/>
            <person name="Wipf D."/>
            <person name="Wolf P.G."/>
            <person name="Yang L."/>
            <person name="Zimmer A.D."/>
            <person name="Zhu Q."/>
            <person name="Mitros T."/>
            <person name="Hellsten U."/>
            <person name="Loque D."/>
            <person name="Otillar R."/>
            <person name="Salamov A."/>
            <person name="Schmutz J."/>
            <person name="Shapiro H."/>
            <person name="Lindquist E."/>
            <person name="Lucas S."/>
            <person name="Rokhsar D."/>
            <person name="Grigoriev I.V."/>
        </authorList>
    </citation>
    <scope>NUCLEOTIDE SEQUENCE [LARGE SCALE GENOMIC DNA]</scope>
</reference>
<dbReference type="eggNOG" id="KOG1577">
    <property type="taxonomic scope" value="Eukaryota"/>
</dbReference>
<dbReference type="FunFam" id="3.20.20.100:FF:000013">
    <property type="entry name" value="NADPH-dependent codeinone reductase 1-1"/>
    <property type="match status" value="1"/>
</dbReference>
<keyword evidence="3" id="KW-0560">Oxidoreductase</keyword>
<dbReference type="FunCoup" id="D8SY82">
    <property type="interactions" value="3525"/>
</dbReference>
<dbReference type="PRINTS" id="PR00069">
    <property type="entry name" value="ALDKETRDTASE"/>
</dbReference>
<dbReference type="InParanoid" id="D8SY82"/>
<dbReference type="PROSITE" id="PS00798">
    <property type="entry name" value="ALDOKETO_REDUCTASE_1"/>
    <property type="match status" value="1"/>
</dbReference>
<name>D8SY82_SELML</name>
<evidence type="ECO:0000259" key="7">
    <source>
        <dbReference type="Pfam" id="PF00248"/>
    </source>
</evidence>
<dbReference type="InterPro" id="IPR023210">
    <property type="entry name" value="NADP_OxRdtase_dom"/>
</dbReference>
<evidence type="ECO:0000256" key="1">
    <source>
        <dbReference type="ARBA" id="ARBA00007905"/>
    </source>
</evidence>
<dbReference type="EMBL" id="GL377652">
    <property type="protein sequence ID" value="EFJ10747.1"/>
    <property type="molecule type" value="Genomic_DNA"/>
</dbReference>
<sequence length="296" mass="32408">MPGLGLGTWQAEKGLVGEAVKAALQAGYRHLDCASAYGNQKEIGDALQEAFKSGDLKREDLWITSKLWCTDHDPEEVSKALEATLADLQIDYLDLYLIHWPVHLKKHVRGFNFSAADFAPLDIPATWAAMEKLVDAKKTRAIGVSNFSCKKLGDLLAVARIPPAVNQVECSPVWQQAKLRDFCISSGVHLSAYSPLGSSGKSVLQSPVVKDLAEKLGKTPAQVALRWGLQRGCSVLPKSTNAERLRSNLQVFDFSIPEEDLAKFSSIPQERVLVGRVWVAPGGPYESIEALWDGEI</sequence>
<gene>
    <name evidence="8" type="ORF">SELMODRAFT_159380</name>
</gene>
<dbReference type="SUPFAM" id="SSF51430">
    <property type="entry name" value="NAD(P)-linked oxidoreductase"/>
    <property type="match status" value="1"/>
</dbReference>
<evidence type="ECO:0000313" key="9">
    <source>
        <dbReference type="Proteomes" id="UP000001514"/>
    </source>
</evidence>
<dbReference type="STRING" id="88036.D8SY82"/>
<dbReference type="InterPro" id="IPR018170">
    <property type="entry name" value="Aldo/ket_reductase_CS"/>
</dbReference>
<dbReference type="PIRSF" id="PIRSF000097">
    <property type="entry name" value="AKR"/>
    <property type="match status" value="1"/>
</dbReference>
<keyword evidence="2" id="KW-0521">NADP</keyword>
<feature type="site" description="Lowers pKa of active site Tyr" evidence="6">
    <location>
        <position position="66"/>
    </location>
</feature>
<dbReference type="OrthoDB" id="416253at2759"/>
<dbReference type="Proteomes" id="UP000001514">
    <property type="component" value="Unassembled WGS sequence"/>
</dbReference>
<accession>D8SY82</accession>
<dbReference type="InterPro" id="IPR044498">
    <property type="entry name" value="AKR4C"/>
</dbReference>
<dbReference type="InterPro" id="IPR036812">
    <property type="entry name" value="NAD(P)_OxRdtase_dom_sf"/>
</dbReference>
<dbReference type="KEGG" id="smo:SELMODRAFT_159380"/>
<dbReference type="PROSITE" id="PS00063">
    <property type="entry name" value="ALDOKETO_REDUCTASE_3"/>
    <property type="match status" value="1"/>
</dbReference>
<dbReference type="PANTHER" id="PTHR11732">
    <property type="entry name" value="ALDO/KETO REDUCTASE"/>
    <property type="match status" value="1"/>
</dbReference>
<evidence type="ECO:0000256" key="3">
    <source>
        <dbReference type="ARBA" id="ARBA00023002"/>
    </source>
</evidence>
<evidence type="ECO:0000256" key="6">
    <source>
        <dbReference type="PIRSR" id="PIRSR000097-3"/>
    </source>
</evidence>
<dbReference type="GO" id="GO:0004032">
    <property type="term" value="F:aldose reductase (NADPH) activity"/>
    <property type="evidence" value="ECO:0000318"/>
    <property type="project" value="GO_Central"/>
</dbReference>
<comment type="similarity">
    <text evidence="1">Belongs to the aldo/keto reductase family.</text>
</comment>
<dbReference type="HOGENOM" id="CLU_023205_0_0_1"/>
<dbReference type="CDD" id="cd19125">
    <property type="entry name" value="AKR_AKR4C1-15"/>
    <property type="match status" value="1"/>
</dbReference>
<dbReference type="InterPro" id="IPR020471">
    <property type="entry name" value="AKR"/>
</dbReference>
<dbReference type="Gramene" id="EFJ10747">
    <property type="protein sequence ID" value="EFJ10747"/>
    <property type="gene ID" value="SELMODRAFT_159380"/>
</dbReference>